<organism evidence="1 2">
    <name type="scientific">Aspergillus pseudonomiae</name>
    <dbReference type="NCBI Taxonomy" id="1506151"/>
    <lineage>
        <taxon>Eukaryota</taxon>
        <taxon>Fungi</taxon>
        <taxon>Dikarya</taxon>
        <taxon>Ascomycota</taxon>
        <taxon>Pezizomycotina</taxon>
        <taxon>Eurotiomycetes</taxon>
        <taxon>Eurotiomycetidae</taxon>
        <taxon>Eurotiales</taxon>
        <taxon>Aspergillaceae</taxon>
        <taxon>Aspergillus</taxon>
        <taxon>Aspergillus subgen. Circumdati</taxon>
    </lineage>
</organism>
<evidence type="ECO:0000313" key="2">
    <source>
        <dbReference type="Proteomes" id="UP000325579"/>
    </source>
</evidence>
<name>A0A5N7DUC5_9EURO</name>
<evidence type="ECO:0000313" key="1">
    <source>
        <dbReference type="EMBL" id="KAE8409885.1"/>
    </source>
</evidence>
<proteinExistence type="predicted"/>
<reference evidence="1 2" key="1">
    <citation type="submission" date="2019-04" db="EMBL/GenBank/DDBJ databases">
        <authorList>
            <consortium name="DOE Joint Genome Institute"/>
            <person name="Mondo S."/>
            <person name="Kjaerbolling I."/>
            <person name="Vesth T."/>
            <person name="Frisvad J.C."/>
            <person name="Nybo J.L."/>
            <person name="Theobald S."/>
            <person name="Kildgaard S."/>
            <person name="Isbrandt T."/>
            <person name="Kuo A."/>
            <person name="Sato A."/>
            <person name="Lyhne E.K."/>
            <person name="Kogle M.E."/>
            <person name="Wiebenga A."/>
            <person name="Kun R.S."/>
            <person name="Lubbers R.J."/>
            <person name="Makela M.R."/>
            <person name="Barry K."/>
            <person name="Chovatia M."/>
            <person name="Clum A."/>
            <person name="Daum C."/>
            <person name="Haridas S."/>
            <person name="He G."/>
            <person name="LaButti K."/>
            <person name="Lipzen A."/>
            <person name="Riley R."/>
            <person name="Salamov A."/>
            <person name="Simmons B.A."/>
            <person name="Magnuson J.K."/>
            <person name="Henrissat B."/>
            <person name="Mortensen U.H."/>
            <person name="Larsen T.O."/>
            <person name="Devries R.P."/>
            <person name="Grigoriev I.V."/>
            <person name="Machida M."/>
            <person name="Baker S.E."/>
            <person name="Andersen M.R."/>
            <person name="Cantor M.N."/>
            <person name="Hua S.X."/>
        </authorList>
    </citation>
    <scope>NUCLEOTIDE SEQUENCE [LARGE SCALE GENOMIC DNA]</scope>
    <source>
        <strain evidence="1 2">CBS 119388</strain>
    </source>
</reference>
<protein>
    <submittedName>
        <fullName evidence="1">Uncharacterized protein</fullName>
    </submittedName>
</protein>
<gene>
    <name evidence="1" type="ORF">BDV37DRAFT_235282</name>
</gene>
<dbReference type="AlphaFoldDB" id="A0A5N7DUC5"/>
<dbReference type="Proteomes" id="UP000325579">
    <property type="component" value="Unassembled WGS sequence"/>
</dbReference>
<dbReference type="OrthoDB" id="10376672at2759"/>
<dbReference type="EMBL" id="ML736738">
    <property type="protein sequence ID" value="KAE8409885.1"/>
    <property type="molecule type" value="Genomic_DNA"/>
</dbReference>
<dbReference type="GeneID" id="43665164"/>
<dbReference type="RefSeq" id="XP_031947204.1">
    <property type="nucleotide sequence ID" value="XM_032080473.1"/>
</dbReference>
<keyword evidence="2" id="KW-1185">Reference proteome</keyword>
<accession>A0A5N7DUC5</accession>
<sequence length="82" mass="9822">MFPLKLFVAVMFLANMRQQFCRNDKLERQPIFCAYLQCLGFLTSHIVEWLIHLKKCLGYRRLGEWYIGFICVHAHYMSTFKG</sequence>